<sequence length="646" mass="70483">MTVAQIQVDQRVIGIDSRRFASVEKALVELITNSDDSYSRLEKAAGHVTGKILVGYERHHAGAALSVSDQAEGMSFEQAGRILSYGGAHSPLARGEGTGRGYFGRGLKQAIFGLGHGWIETIQDGRFTRIDIFRGENGGYFYDDDGADRRAFPADYARLGIPDGGNGTRVTIVVDNPHATITQHATLLQLLADNIYLRDVLDRRQVELVHGHPGAADHGSDGIRFQEPPSTTLVGPDAPGSFSVDGAEYPFTVTLKRAQGVELTLKGDERTAGLVVESGMAVLDCQMFEYENQVGTEYLFGTVRCPALTDMLGRGKAIISDEREGLNTKDPFVAAFSRAVSRMIAQAVQAEKEKLTHLERATTSGRTAEMIEHLLQHMSEAAVLDLGLETTPAVRNGDGSQPPETPPPAALRFTTPFYYRPPAHPFHVALLLDPSQLPQGETLAFELDLPASIRLDPLPAPLPVGTLGETLRLEWTARGERAGDHGAITARAGDYWALCEVVIADHASRRSADQPPHHSIAAAGTQPAPRRQIHRPSRDHGVDLFAGYDFRNLHNSADRAVYSQEERKVLINTAAPTVQLYVDGRGRFRDSARLLLAELFLDVISDELARLRVEQHGHAGNLEAFRNAKRAIIGRYGSEVHRTFLG</sequence>
<dbReference type="RefSeq" id="WP_188573496.1">
    <property type="nucleotide sequence ID" value="NZ_BMFW01000039.1"/>
</dbReference>
<dbReference type="Proteomes" id="UP000643279">
    <property type="component" value="Unassembled WGS sequence"/>
</dbReference>
<dbReference type="EMBL" id="BMFW01000039">
    <property type="protein sequence ID" value="GGI01906.1"/>
    <property type="molecule type" value="Genomic_DNA"/>
</dbReference>
<accession>A0ABQ2B0R1</accession>
<gene>
    <name evidence="2" type="ORF">GCM10007170_42420</name>
</gene>
<dbReference type="SUPFAM" id="SSF55874">
    <property type="entry name" value="ATPase domain of HSP90 chaperone/DNA topoisomerase II/histidine kinase"/>
    <property type="match status" value="1"/>
</dbReference>
<comment type="caution">
    <text evidence="2">The sequence shown here is derived from an EMBL/GenBank/DDBJ whole genome shotgun (WGS) entry which is preliminary data.</text>
</comment>
<name>A0ABQ2B0R1_9MICC</name>
<feature type="region of interest" description="Disordered" evidence="1">
    <location>
        <begin position="509"/>
        <end position="535"/>
    </location>
</feature>
<evidence type="ECO:0000256" key="1">
    <source>
        <dbReference type="SAM" id="MobiDB-lite"/>
    </source>
</evidence>
<reference evidence="3" key="1">
    <citation type="journal article" date="2019" name="Int. J. Syst. Evol. Microbiol.">
        <title>The Global Catalogue of Microorganisms (GCM) 10K type strain sequencing project: providing services to taxonomists for standard genome sequencing and annotation.</title>
        <authorList>
            <consortium name="The Broad Institute Genomics Platform"/>
            <consortium name="The Broad Institute Genome Sequencing Center for Infectious Disease"/>
            <person name="Wu L."/>
            <person name="Ma J."/>
        </authorList>
    </citation>
    <scope>NUCLEOTIDE SEQUENCE [LARGE SCALE GENOMIC DNA]</scope>
    <source>
        <strain evidence="3">CGMCC 1.12778</strain>
    </source>
</reference>
<evidence type="ECO:0008006" key="4">
    <source>
        <dbReference type="Google" id="ProtNLM"/>
    </source>
</evidence>
<organism evidence="2 3">
    <name type="scientific">Arthrobacter liuii</name>
    <dbReference type="NCBI Taxonomy" id="1476996"/>
    <lineage>
        <taxon>Bacteria</taxon>
        <taxon>Bacillati</taxon>
        <taxon>Actinomycetota</taxon>
        <taxon>Actinomycetes</taxon>
        <taxon>Micrococcales</taxon>
        <taxon>Micrococcaceae</taxon>
        <taxon>Arthrobacter</taxon>
    </lineage>
</organism>
<proteinExistence type="predicted"/>
<keyword evidence="3" id="KW-1185">Reference proteome</keyword>
<protein>
    <recommendedName>
        <fullName evidence="4">ATP-binding protein</fullName>
    </recommendedName>
</protein>
<dbReference type="InterPro" id="IPR036890">
    <property type="entry name" value="HATPase_C_sf"/>
</dbReference>
<evidence type="ECO:0000313" key="3">
    <source>
        <dbReference type="Proteomes" id="UP000643279"/>
    </source>
</evidence>
<evidence type="ECO:0000313" key="2">
    <source>
        <dbReference type="EMBL" id="GGI01906.1"/>
    </source>
</evidence>